<dbReference type="AlphaFoldDB" id="A0AAN6DSM5"/>
<evidence type="ECO:0000313" key="2">
    <source>
        <dbReference type="Proteomes" id="UP001203852"/>
    </source>
</evidence>
<protein>
    <recommendedName>
        <fullName evidence="3">Carboxymuconolactone decarboxylase-like domain-containing protein</fullName>
    </recommendedName>
</protein>
<evidence type="ECO:0008006" key="3">
    <source>
        <dbReference type="Google" id="ProtNLM"/>
    </source>
</evidence>
<organism evidence="1 2">
    <name type="scientific">Exophiala viscosa</name>
    <dbReference type="NCBI Taxonomy" id="2486360"/>
    <lineage>
        <taxon>Eukaryota</taxon>
        <taxon>Fungi</taxon>
        <taxon>Dikarya</taxon>
        <taxon>Ascomycota</taxon>
        <taxon>Pezizomycotina</taxon>
        <taxon>Eurotiomycetes</taxon>
        <taxon>Chaetothyriomycetidae</taxon>
        <taxon>Chaetothyriales</taxon>
        <taxon>Herpotrichiellaceae</taxon>
        <taxon>Exophiala</taxon>
    </lineage>
</organism>
<dbReference type="Gene3D" id="1.20.1290.10">
    <property type="entry name" value="AhpD-like"/>
    <property type="match status" value="1"/>
</dbReference>
<dbReference type="Proteomes" id="UP001203852">
    <property type="component" value="Unassembled WGS sequence"/>
</dbReference>
<dbReference type="InterPro" id="IPR052999">
    <property type="entry name" value="PTS1_Protein"/>
</dbReference>
<dbReference type="PANTHER" id="PTHR28180">
    <property type="entry name" value="CONSERVED MITOCHONDRIAL PROTEIN-RELATED"/>
    <property type="match status" value="1"/>
</dbReference>
<sequence>MAAAVDFDTFLAKYVTTNVLPGSVNYDHEFLVKDLLGELTTVNKKTFSKLGLPILVAISCAMKRSDLVPLLFQATVEASDGSEVSLLNLFRHFRETINIIWPFVGVPQVVPAAFGLAGYLQSRGFEELEDNRQRDDISKEDIQLGADTRTTIYQASANNEVFEMLTTYHGDFAYALNTVGFGYNLGRMPSKDFSLPEAELILTSALIALNATRQAGSHIKACIAFGYSEGDLRAVADAAEKFASWQGLKLSPIDIQQLHRQARAVMESL</sequence>
<comment type="caution">
    <text evidence="1">The sequence shown here is derived from an EMBL/GenBank/DDBJ whole genome shotgun (WGS) entry which is preliminary data.</text>
</comment>
<dbReference type="SUPFAM" id="SSF69118">
    <property type="entry name" value="AhpD-like"/>
    <property type="match status" value="1"/>
</dbReference>
<dbReference type="EMBL" id="MU404355">
    <property type="protein sequence ID" value="KAI1611954.1"/>
    <property type="molecule type" value="Genomic_DNA"/>
</dbReference>
<reference evidence="1" key="1">
    <citation type="journal article" date="2022" name="bioRxiv">
        <title>Deciphering the potential niche of two novel black yeast fungi from a biological soil crust based on their genomes, phenotypes, and melanin regulation.</title>
        <authorList>
            <consortium name="DOE Joint Genome Institute"/>
            <person name="Carr E.C."/>
            <person name="Barton Q."/>
            <person name="Grambo S."/>
            <person name="Sullivan M."/>
            <person name="Renfro C.M."/>
            <person name="Kuo A."/>
            <person name="Pangilinan J."/>
            <person name="Lipzen A."/>
            <person name="Keymanesh K."/>
            <person name="Savage E."/>
            <person name="Barry K."/>
            <person name="Grigoriev I.V."/>
            <person name="Riekhof W.R."/>
            <person name="Harris S.S."/>
        </authorList>
    </citation>
    <scope>NUCLEOTIDE SEQUENCE</scope>
    <source>
        <strain evidence="1">JF 03-4F</strain>
    </source>
</reference>
<accession>A0AAN6DSM5</accession>
<keyword evidence="2" id="KW-1185">Reference proteome</keyword>
<proteinExistence type="predicted"/>
<evidence type="ECO:0000313" key="1">
    <source>
        <dbReference type="EMBL" id="KAI1611954.1"/>
    </source>
</evidence>
<gene>
    <name evidence="1" type="ORF">EDD36DRAFT_488904</name>
</gene>
<name>A0AAN6DSM5_9EURO</name>
<dbReference type="InterPro" id="IPR029032">
    <property type="entry name" value="AhpD-like"/>
</dbReference>